<dbReference type="AlphaFoldDB" id="A0AA39MUH8"/>
<evidence type="ECO:0000313" key="2">
    <source>
        <dbReference type="EMBL" id="KAK0447556.1"/>
    </source>
</evidence>
<reference evidence="2" key="1">
    <citation type="submission" date="2023-06" db="EMBL/GenBank/DDBJ databases">
        <authorList>
            <consortium name="Lawrence Berkeley National Laboratory"/>
            <person name="Ahrendt S."/>
            <person name="Sahu N."/>
            <person name="Indic B."/>
            <person name="Wong-Bajracharya J."/>
            <person name="Merenyi Z."/>
            <person name="Ke H.-M."/>
            <person name="Monk M."/>
            <person name="Kocsube S."/>
            <person name="Drula E."/>
            <person name="Lipzen A."/>
            <person name="Balint B."/>
            <person name="Henrissat B."/>
            <person name="Andreopoulos B."/>
            <person name="Martin F.M."/>
            <person name="Harder C.B."/>
            <person name="Rigling D."/>
            <person name="Ford K.L."/>
            <person name="Foster G.D."/>
            <person name="Pangilinan J."/>
            <person name="Papanicolaou A."/>
            <person name="Barry K."/>
            <person name="LaButti K."/>
            <person name="Viragh M."/>
            <person name="Koriabine M."/>
            <person name="Yan M."/>
            <person name="Riley R."/>
            <person name="Champramary S."/>
            <person name="Plett K.L."/>
            <person name="Tsai I.J."/>
            <person name="Slot J."/>
            <person name="Sipos G."/>
            <person name="Plett J."/>
            <person name="Nagy L.G."/>
            <person name="Grigoriev I.V."/>
        </authorList>
    </citation>
    <scope>NUCLEOTIDE SEQUENCE</scope>
    <source>
        <strain evidence="2">FPL87.14</strain>
    </source>
</reference>
<evidence type="ECO:0008006" key="4">
    <source>
        <dbReference type="Google" id="ProtNLM"/>
    </source>
</evidence>
<dbReference type="Proteomes" id="UP001175226">
    <property type="component" value="Unassembled WGS sequence"/>
</dbReference>
<feature type="region of interest" description="Disordered" evidence="1">
    <location>
        <begin position="756"/>
        <end position="777"/>
    </location>
</feature>
<evidence type="ECO:0000313" key="3">
    <source>
        <dbReference type="Proteomes" id="UP001175226"/>
    </source>
</evidence>
<accession>A0AA39MUH8</accession>
<comment type="caution">
    <text evidence="2">The sequence shown here is derived from an EMBL/GenBank/DDBJ whole genome shotgun (WGS) entry which is preliminary data.</text>
</comment>
<organism evidence="2 3">
    <name type="scientific">Armillaria borealis</name>
    <dbReference type="NCBI Taxonomy" id="47425"/>
    <lineage>
        <taxon>Eukaryota</taxon>
        <taxon>Fungi</taxon>
        <taxon>Dikarya</taxon>
        <taxon>Basidiomycota</taxon>
        <taxon>Agaricomycotina</taxon>
        <taxon>Agaricomycetes</taxon>
        <taxon>Agaricomycetidae</taxon>
        <taxon>Agaricales</taxon>
        <taxon>Marasmiineae</taxon>
        <taxon>Physalacriaceae</taxon>
        <taxon>Armillaria</taxon>
    </lineage>
</organism>
<feature type="compositionally biased region" description="Polar residues" evidence="1">
    <location>
        <begin position="756"/>
        <end position="766"/>
    </location>
</feature>
<name>A0AA39MUH8_9AGAR</name>
<proteinExistence type="predicted"/>
<sequence length="804" mass="91019">MRTASGSYESDWTLDLYIPTHNEHDVQNKYSIIRTDSKFRASKKSKSKAPSDDEDKRWKRYEHVYQCQCGVDHTQGRFAASENKRQIPWKNVGCLSYIRLITMHDELNNGIIVAVIELSGIFDHSTACQEQTEMVRDPRLPLDPAIRDLALNLLRQNIPMHIVHSKCKEHMKENLGSHQGDKIHRFFLTSYDSTSLYRTLARERGISQHSAAEENLELWFQAKHPKPPSALLTMVCLHYQPHELLANGHESRFELIISTPQQQEAAWRYGHQKQVLMDLTFGFSSSRILLGILLAMDENKRGIPLGFILFSARKDAKAVHADYNAELLDHLLERFKFGLGTNAKGEVFEIRVGNTDNDARERKALTANWPGVEKWTQQESMPEVDEYDEAKKLYADQRRHFSQLSKNRNNISKLQGTAAIAFLDYFNSYISLESYWRSWSPAGAKQAALLLDVPLDLIAHTTNPLESFNGRIKGKYFAPYMHGGRLPRIDMWILLVVTRVMPDFFMEIADKQANRNYITSLWTLTTDLSPLAQSAGIDYETNLMVDWLAQEQRLDDSEDTDVDEDVDVVLDVDAMEDINNPLAQPPAADALLRLRRSQSFEVIPETPPSSFIFSSAPSSPIHATVYKFSVVASGTAVQSDIWLGNNSISIDATAGSDTHHCSFSDSHLVTNDSLIISEPPSMDSTQLARDAKLTTALMELQRADDILFQALRNVLDVDASLLDSGQLDEYISVTMRNRLTSYKESGSISGLSMLSDRQQSINTSSEGDNKADIELGPARNTRNKKLIKFSPMIKEKRKEARGNR</sequence>
<dbReference type="EMBL" id="JAUEPT010000011">
    <property type="protein sequence ID" value="KAK0447556.1"/>
    <property type="molecule type" value="Genomic_DNA"/>
</dbReference>
<keyword evidence="3" id="KW-1185">Reference proteome</keyword>
<gene>
    <name evidence="2" type="ORF">EV421DRAFT_1900933</name>
</gene>
<protein>
    <recommendedName>
        <fullName evidence="4">MULE transposase domain-containing protein</fullName>
    </recommendedName>
</protein>
<evidence type="ECO:0000256" key="1">
    <source>
        <dbReference type="SAM" id="MobiDB-lite"/>
    </source>
</evidence>